<reference evidence="1 2" key="1">
    <citation type="submission" date="2024-02" db="EMBL/GenBank/DDBJ databases">
        <title>Bacteria isolated from the canopy kelp, Nereocystis luetkeana.</title>
        <authorList>
            <person name="Pfister C.A."/>
            <person name="Younker I.T."/>
            <person name="Light S.H."/>
        </authorList>
    </citation>
    <scope>NUCLEOTIDE SEQUENCE [LARGE SCALE GENOMIC DNA]</scope>
    <source>
        <strain evidence="1 2">TI.1.05</strain>
    </source>
</reference>
<accession>A0ABU9GUC7</accession>
<comment type="caution">
    <text evidence="1">The sequence shown here is derived from an EMBL/GenBank/DDBJ whole genome shotgun (WGS) entry which is preliminary data.</text>
</comment>
<gene>
    <name evidence="1" type="ORF">V6256_15255</name>
</gene>
<dbReference type="RefSeq" id="WP_341599112.1">
    <property type="nucleotide sequence ID" value="NZ_JBAKAZ010000173.1"/>
</dbReference>
<dbReference type="EMBL" id="JBAKAZ010000173">
    <property type="protein sequence ID" value="MEL0630941.1"/>
    <property type="molecule type" value="Genomic_DNA"/>
</dbReference>
<keyword evidence="2" id="KW-1185">Reference proteome</keyword>
<organism evidence="1 2">
    <name type="scientific">Psychromonas aquatilis</name>
    <dbReference type="NCBI Taxonomy" id="2005072"/>
    <lineage>
        <taxon>Bacteria</taxon>
        <taxon>Pseudomonadati</taxon>
        <taxon>Pseudomonadota</taxon>
        <taxon>Gammaproteobacteria</taxon>
        <taxon>Alteromonadales</taxon>
        <taxon>Psychromonadaceae</taxon>
        <taxon>Psychromonas</taxon>
    </lineage>
</organism>
<dbReference type="Proteomes" id="UP001369082">
    <property type="component" value="Unassembled WGS sequence"/>
</dbReference>
<name>A0ABU9GUC7_9GAMM</name>
<evidence type="ECO:0000313" key="1">
    <source>
        <dbReference type="EMBL" id="MEL0630941.1"/>
    </source>
</evidence>
<proteinExistence type="predicted"/>
<evidence type="ECO:0000313" key="2">
    <source>
        <dbReference type="Proteomes" id="UP001369082"/>
    </source>
</evidence>
<sequence length="61" mass="7024">MIQLRPMLCSEYPAYCDYFIDDYSHEIAENYGHSIDKSVALARQELLRCFPKGLTTYSGQA</sequence>
<protein>
    <submittedName>
        <fullName evidence="1">Uncharacterized protein</fullName>
    </submittedName>
</protein>